<dbReference type="PANTHER" id="PTHR10340:SF34">
    <property type="entry name" value="SPHINGOMYELIN PHOSPHODIESTERASE"/>
    <property type="match status" value="1"/>
</dbReference>
<dbReference type="AlphaFoldDB" id="A0AAE1EC75"/>
<accession>A0AAE1EC75</accession>
<dbReference type="Proteomes" id="UP001283361">
    <property type="component" value="Unassembled WGS sequence"/>
</dbReference>
<comment type="caution">
    <text evidence="3">The sequence shown here is derived from an EMBL/GenBank/DDBJ whole genome shotgun (WGS) entry which is preliminary data.</text>
</comment>
<evidence type="ECO:0000256" key="2">
    <source>
        <dbReference type="ARBA" id="ARBA00023180"/>
    </source>
</evidence>
<keyword evidence="1" id="KW-0378">Hydrolase</keyword>
<dbReference type="GO" id="GO:0046513">
    <property type="term" value="P:ceramide biosynthetic process"/>
    <property type="evidence" value="ECO:0007669"/>
    <property type="project" value="TreeGrafter"/>
</dbReference>
<gene>
    <name evidence="3" type="ORF">RRG08_005388</name>
</gene>
<dbReference type="GO" id="GO:0005764">
    <property type="term" value="C:lysosome"/>
    <property type="evidence" value="ECO:0007669"/>
    <property type="project" value="TreeGrafter"/>
</dbReference>
<feature type="non-terminal residue" evidence="3">
    <location>
        <position position="100"/>
    </location>
</feature>
<dbReference type="GO" id="GO:0061750">
    <property type="term" value="F:acid sphingomyelin phosphodiesterase activity"/>
    <property type="evidence" value="ECO:0007669"/>
    <property type="project" value="TreeGrafter"/>
</dbReference>
<dbReference type="GO" id="GO:0016020">
    <property type="term" value="C:membrane"/>
    <property type="evidence" value="ECO:0007669"/>
    <property type="project" value="GOC"/>
</dbReference>
<proteinExistence type="predicted"/>
<keyword evidence="2" id="KW-0325">Glycoprotein</keyword>
<dbReference type="PANTHER" id="PTHR10340">
    <property type="entry name" value="SPHINGOMYELIN PHOSPHODIESTERASE"/>
    <property type="match status" value="1"/>
</dbReference>
<organism evidence="3 4">
    <name type="scientific">Elysia crispata</name>
    <name type="common">lettuce slug</name>
    <dbReference type="NCBI Taxonomy" id="231223"/>
    <lineage>
        <taxon>Eukaryota</taxon>
        <taxon>Metazoa</taxon>
        <taxon>Spiralia</taxon>
        <taxon>Lophotrochozoa</taxon>
        <taxon>Mollusca</taxon>
        <taxon>Gastropoda</taxon>
        <taxon>Heterobranchia</taxon>
        <taxon>Euthyneura</taxon>
        <taxon>Panpulmonata</taxon>
        <taxon>Sacoglossa</taxon>
        <taxon>Placobranchoidea</taxon>
        <taxon>Plakobranchidae</taxon>
        <taxon>Elysia</taxon>
    </lineage>
</organism>
<name>A0AAE1EC75_9GAST</name>
<reference evidence="3" key="1">
    <citation type="journal article" date="2023" name="G3 (Bethesda)">
        <title>A reference genome for the long-term kleptoplast-retaining sea slug Elysia crispata morphotype clarki.</title>
        <authorList>
            <person name="Eastman K.E."/>
            <person name="Pendleton A.L."/>
            <person name="Shaikh M.A."/>
            <person name="Suttiyut T."/>
            <person name="Ogas R."/>
            <person name="Tomko P."/>
            <person name="Gavelis G."/>
            <person name="Widhalm J.R."/>
            <person name="Wisecaver J.H."/>
        </authorList>
    </citation>
    <scope>NUCLEOTIDE SEQUENCE</scope>
    <source>
        <strain evidence="3">ECLA1</strain>
    </source>
</reference>
<evidence type="ECO:0000313" key="3">
    <source>
        <dbReference type="EMBL" id="KAK3801617.1"/>
    </source>
</evidence>
<sequence length="100" mass="11673">AVLDFTTFYLNITTPSTWSAELAAKYSARKDLNMKSLYAADWKDLIDRMETDDVLFQRFFRYYQALHTDGPCSGECKSDLLCQLREGRSYDPKLCPEKFH</sequence>
<evidence type="ECO:0000256" key="1">
    <source>
        <dbReference type="ARBA" id="ARBA00022801"/>
    </source>
</evidence>
<dbReference type="GO" id="GO:0005615">
    <property type="term" value="C:extracellular space"/>
    <property type="evidence" value="ECO:0007669"/>
    <property type="project" value="TreeGrafter"/>
</dbReference>
<dbReference type="GO" id="GO:0006685">
    <property type="term" value="P:sphingomyelin catabolic process"/>
    <property type="evidence" value="ECO:0007669"/>
    <property type="project" value="TreeGrafter"/>
</dbReference>
<evidence type="ECO:0000313" key="4">
    <source>
        <dbReference type="Proteomes" id="UP001283361"/>
    </source>
</evidence>
<protein>
    <submittedName>
        <fullName evidence="3">Uncharacterized protein</fullName>
    </submittedName>
</protein>
<keyword evidence="4" id="KW-1185">Reference proteome</keyword>
<dbReference type="EMBL" id="JAWDGP010000290">
    <property type="protein sequence ID" value="KAK3801617.1"/>
    <property type="molecule type" value="Genomic_DNA"/>
</dbReference>